<feature type="domain" description="ABM" evidence="2">
    <location>
        <begin position="90"/>
        <end position="179"/>
    </location>
</feature>
<dbReference type="GO" id="GO:0005829">
    <property type="term" value="C:cytosol"/>
    <property type="evidence" value="ECO:0007669"/>
    <property type="project" value="TreeGrafter"/>
</dbReference>
<dbReference type="PANTHER" id="PTHR33336">
    <property type="entry name" value="QUINOL MONOOXYGENASE YGIN-RELATED"/>
    <property type="match status" value="1"/>
</dbReference>
<dbReference type="Pfam" id="PF03992">
    <property type="entry name" value="ABM"/>
    <property type="match status" value="1"/>
</dbReference>
<reference evidence="3" key="1">
    <citation type="submission" date="2021-01" db="EMBL/GenBank/DDBJ databases">
        <authorList>
            <person name="Corre E."/>
            <person name="Pelletier E."/>
            <person name="Niang G."/>
            <person name="Scheremetjew M."/>
            <person name="Finn R."/>
            <person name="Kale V."/>
            <person name="Holt S."/>
            <person name="Cochrane G."/>
            <person name="Meng A."/>
            <person name="Brown T."/>
            <person name="Cohen L."/>
        </authorList>
    </citation>
    <scope>NUCLEOTIDE SEQUENCE</scope>
    <source>
        <strain evidence="3">CCMP1661</strain>
    </source>
</reference>
<keyword evidence="1" id="KW-0732">Signal</keyword>
<dbReference type="SUPFAM" id="SSF54909">
    <property type="entry name" value="Dimeric alpha+beta barrel"/>
    <property type="match status" value="1"/>
</dbReference>
<dbReference type="InterPro" id="IPR011008">
    <property type="entry name" value="Dimeric_a/b-barrel"/>
</dbReference>
<evidence type="ECO:0000256" key="1">
    <source>
        <dbReference type="SAM" id="SignalP"/>
    </source>
</evidence>
<dbReference type="PANTHER" id="PTHR33336:SF1">
    <property type="entry name" value="(4S)-4-HYDROXY-5-PHOSPHONOOXYPENTANE-2,3-DIONE ISOMERASE"/>
    <property type="match status" value="1"/>
</dbReference>
<dbReference type="InterPro" id="IPR050744">
    <property type="entry name" value="AI-2_Isomerase_LsrG"/>
</dbReference>
<feature type="chain" id="PRO_5031135172" description="ABM domain-containing protein" evidence="1">
    <location>
        <begin position="21"/>
        <end position="354"/>
    </location>
</feature>
<feature type="signal peptide" evidence="1">
    <location>
        <begin position="1"/>
        <end position="20"/>
    </location>
</feature>
<dbReference type="EMBL" id="HBHR01021415">
    <property type="protein sequence ID" value="CAD9872765.1"/>
    <property type="molecule type" value="Transcribed_RNA"/>
</dbReference>
<gene>
    <name evidence="3" type="ORF">FJAP1339_LOCUS10870</name>
</gene>
<dbReference type="Gene3D" id="3.30.70.100">
    <property type="match status" value="1"/>
</dbReference>
<protein>
    <recommendedName>
        <fullName evidence="2">ABM domain-containing protein</fullName>
    </recommendedName>
</protein>
<dbReference type="AlphaFoldDB" id="A0A7S2Y184"/>
<dbReference type="GO" id="GO:0016491">
    <property type="term" value="F:oxidoreductase activity"/>
    <property type="evidence" value="ECO:0007669"/>
    <property type="project" value="TreeGrafter"/>
</dbReference>
<dbReference type="PROSITE" id="PS51725">
    <property type="entry name" value="ABM"/>
    <property type="match status" value="1"/>
</dbReference>
<proteinExistence type="predicted"/>
<organism evidence="3">
    <name type="scientific">Fibrocapsa japonica</name>
    <dbReference type="NCBI Taxonomy" id="94617"/>
    <lineage>
        <taxon>Eukaryota</taxon>
        <taxon>Sar</taxon>
        <taxon>Stramenopiles</taxon>
        <taxon>Ochrophyta</taxon>
        <taxon>Raphidophyceae</taxon>
        <taxon>Chattonellales</taxon>
        <taxon>Chattonellaceae</taxon>
        <taxon>Fibrocapsa</taxon>
    </lineage>
</organism>
<sequence>MHALTLSVAILFGSVASCTSFCLHSCRLKTSSFLEASVQPRARSRFHWRLQSLAAPENPDESLGDTIFPMTSESYLNAPEFESLWLTPYSLANVHVHTTPGSSEKFIQECLKNAKNSILEPGIARFDVLQNKDNPSKFLLMEMYRNEEGPAEHKKTEHYNSWRDSVADLMAEPRKAHKFRPIYPPPDYWKTDAKAAEVESSAILSTKPLLIETIEYKVRPFLEENSLIGLLMGVAELTLARDTGVGRMDVLQSEDDQSTILFIAAYNTPQDRENFFNSVLWEESWDECKFWVEKQTSTLYQSIFPTPEFMEWPPELREGDLGWEIFGQYDYDPGQYWLTNPVFEDPGNLFPTTD</sequence>
<evidence type="ECO:0000259" key="2">
    <source>
        <dbReference type="PROSITE" id="PS51725"/>
    </source>
</evidence>
<accession>A0A7S2Y184</accession>
<name>A0A7S2Y184_9STRA</name>
<evidence type="ECO:0000313" key="3">
    <source>
        <dbReference type="EMBL" id="CAD9872765.1"/>
    </source>
</evidence>
<dbReference type="InterPro" id="IPR007138">
    <property type="entry name" value="ABM_dom"/>
</dbReference>